<proteinExistence type="predicted"/>
<dbReference type="NCBIfam" id="NF033564">
    <property type="entry name" value="transpos_ISAs1"/>
    <property type="match status" value="1"/>
</dbReference>
<dbReference type="RefSeq" id="WP_113894234.1">
    <property type="nucleotide sequence ID" value="NZ_QNRK01000089.1"/>
</dbReference>
<dbReference type="Pfam" id="PF01609">
    <property type="entry name" value="DDE_Tnp_1"/>
    <property type="match status" value="1"/>
</dbReference>
<dbReference type="GO" id="GO:0006313">
    <property type="term" value="P:DNA transposition"/>
    <property type="evidence" value="ECO:0007669"/>
    <property type="project" value="InterPro"/>
</dbReference>
<dbReference type="Pfam" id="PF13808">
    <property type="entry name" value="DDE_Tnp_1_assoc"/>
    <property type="match status" value="1"/>
</dbReference>
<accession>A0A366EBC1</accession>
<name>A0A366EBC1_9HYPH</name>
<evidence type="ECO:0000313" key="5">
    <source>
        <dbReference type="Proteomes" id="UP000253529"/>
    </source>
</evidence>
<feature type="domain" description="Transposase IS4-like" evidence="2">
    <location>
        <begin position="112"/>
        <end position="355"/>
    </location>
</feature>
<dbReference type="InterPro" id="IPR051698">
    <property type="entry name" value="Transposase_11-like"/>
</dbReference>
<dbReference type="EMBL" id="QNRK01000089">
    <property type="protein sequence ID" value="RBO99683.1"/>
    <property type="molecule type" value="Genomic_DNA"/>
</dbReference>
<dbReference type="GO" id="GO:0004803">
    <property type="term" value="F:transposase activity"/>
    <property type="evidence" value="ECO:0007669"/>
    <property type="project" value="InterPro"/>
</dbReference>
<dbReference type="InterPro" id="IPR032806">
    <property type="entry name" value="YbfD_N"/>
</dbReference>
<feature type="compositionally biased region" description="Basic residues" evidence="1">
    <location>
        <begin position="373"/>
        <end position="385"/>
    </location>
</feature>
<dbReference type="InterPro" id="IPR047647">
    <property type="entry name" value="ISAs1_transpos"/>
</dbReference>
<reference evidence="4 5" key="1">
    <citation type="submission" date="2018-06" db="EMBL/GenBank/DDBJ databases">
        <title>Genomic Encyclopedia of Type Strains, Phase IV (KMG-IV): sequencing the most valuable type-strain genomes for metagenomic binning, comparative biology and taxonomic classification.</title>
        <authorList>
            <person name="Goeker M."/>
        </authorList>
    </citation>
    <scope>NUCLEOTIDE SEQUENCE [LARGE SCALE GENOMIC DNA]</scope>
    <source>
        <strain evidence="4 5">DSM 24875</strain>
    </source>
</reference>
<dbReference type="GO" id="GO:0003677">
    <property type="term" value="F:DNA binding"/>
    <property type="evidence" value="ECO:0007669"/>
    <property type="project" value="InterPro"/>
</dbReference>
<feature type="domain" description="H repeat-associated protein N-terminal" evidence="3">
    <location>
        <begin position="18"/>
        <end position="105"/>
    </location>
</feature>
<dbReference type="OrthoDB" id="8001376at2"/>
<evidence type="ECO:0000256" key="1">
    <source>
        <dbReference type="SAM" id="MobiDB-lite"/>
    </source>
</evidence>
<feature type="region of interest" description="Disordered" evidence="1">
    <location>
        <begin position="365"/>
        <end position="385"/>
    </location>
</feature>
<dbReference type="InterPro" id="IPR002559">
    <property type="entry name" value="Transposase_11"/>
</dbReference>
<organism evidence="4 5">
    <name type="scientific">Roseiarcus fermentans</name>
    <dbReference type="NCBI Taxonomy" id="1473586"/>
    <lineage>
        <taxon>Bacteria</taxon>
        <taxon>Pseudomonadati</taxon>
        <taxon>Pseudomonadota</taxon>
        <taxon>Alphaproteobacteria</taxon>
        <taxon>Hyphomicrobiales</taxon>
        <taxon>Roseiarcaceae</taxon>
        <taxon>Roseiarcus</taxon>
    </lineage>
</organism>
<dbReference type="PANTHER" id="PTHR30298:SF0">
    <property type="entry name" value="PROTEIN YBFL-RELATED"/>
    <property type="match status" value="1"/>
</dbReference>
<evidence type="ECO:0000259" key="3">
    <source>
        <dbReference type="Pfam" id="PF13808"/>
    </source>
</evidence>
<gene>
    <name evidence="4" type="ORF">DFR50_1891</name>
</gene>
<dbReference type="Proteomes" id="UP000253529">
    <property type="component" value="Unassembled WGS sequence"/>
</dbReference>
<dbReference type="PANTHER" id="PTHR30298">
    <property type="entry name" value="H REPEAT-ASSOCIATED PREDICTED TRANSPOSASE"/>
    <property type="match status" value="1"/>
</dbReference>
<dbReference type="AlphaFoldDB" id="A0A366EBC1"/>
<protein>
    <submittedName>
        <fullName evidence="4">IS4 family transposase</fullName>
    </submittedName>
</protein>
<evidence type="ECO:0000259" key="2">
    <source>
        <dbReference type="Pfam" id="PF01609"/>
    </source>
</evidence>
<keyword evidence="5" id="KW-1185">Reference proteome</keyword>
<comment type="caution">
    <text evidence="4">The sequence shown here is derived from an EMBL/GenBank/DDBJ whole genome shotgun (WGS) entry which is preliminary data.</text>
</comment>
<sequence length="409" mass="45657">MDTPRYEPAPPSGLRLLLDCFSGVEDRRGPERVAHRLDEVLLVCVCATIAECDSFDAISDWGQAHLGFLQRFLPFDWGVPSGRWLNILMNRIDPDLFAACFMDWVRACWPEPPDAIAIDGKTVRRSHDRAKGRAALHLVSAFATGSRLVLGQEAVDSKTNETTAIPVLLEKLAAGRSLQGAVVTIDAIACNPQIAKSIRAVGADYLLAVKGNQPTLEADIEAAFEAADKNQIEVDVDLDKGHGRIETRTVSVLRQVDWLDGDRRFPGELRFADAHAIVRVEARTELTDRTRFDVRYYLTSSARSATALGRTIRSHWGIENTLHWTLDVTFQEDMARVRKGHGAQNMALVRKFAFNRLRATPYLSDPPNLPVKPCRRPTKPPRPKSLKLRRKIASWDVERLAEILIGKNG</sequence>
<evidence type="ECO:0000313" key="4">
    <source>
        <dbReference type="EMBL" id="RBO99683.1"/>
    </source>
</evidence>